<keyword evidence="3 7" id="KW-0479">Metal-binding</keyword>
<dbReference type="GO" id="GO:0046872">
    <property type="term" value="F:metal ion binding"/>
    <property type="evidence" value="ECO:0007669"/>
    <property type="project" value="UniProtKB-KW"/>
</dbReference>
<dbReference type="AlphaFoldDB" id="A0A4R1HDD1"/>
<protein>
    <submittedName>
        <fullName evidence="11">Cytochrome c peroxidase</fullName>
    </submittedName>
</protein>
<feature type="chain" id="PRO_5020451103" evidence="9">
    <location>
        <begin position="21"/>
        <end position="452"/>
    </location>
</feature>
<dbReference type="InterPro" id="IPR051395">
    <property type="entry name" value="Cytochrome_c_Peroxidase/MauG"/>
</dbReference>
<dbReference type="EMBL" id="SMFX01000001">
    <property type="protein sequence ID" value="TCK18701.1"/>
    <property type="molecule type" value="Genomic_DNA"/>
</dbReference>
<gene>
    <name evidence="11" type="ORF">DFR30_1985</name>
</gene>
<dbReference type="OrthoDB" id="9805202at2"/>
<dbReference type="RefSeq" id="WP_132972736.1">
    <property type="nucleotide sequence ID" value="NZ_SMFX01000001.1"/>
</dbReference>
<dbReference type="GO" id="GO:0009055">
    <property type="term" value="F:electron transfer activity"/>
    <property type="evidence" value="ECO:0007669"/>
    <property type="project" value="InterPro"/>
</dbReference>
<evidence type="ECO:0000259" key="10">
    <source>
        <dbReference type="PROSITE" id="PS51007"/>
    </source>
</evidence>
<proteinExistence type="predicted"/>
<dbReference type="Pfam" id="PF03150">
    <property type="entry name" value="CCP_MauG"/>
    <property type="match status" value="1"/>
</dbReference>
<keyword evidence="6 7" id="KW-0408">Iron</keyword>
<evidence type="ECO:0000256" key="2">
    <source>
        <dbReference type="ARBA" id="ARBA00022617"/>
    </source>
</evidence>
<keyword evidence="2 7" id="KW-0349">Heme</keyword>
<organism evidence="11 12">
    <name type="scientific">Thiogranum longum</name>
    <dbReference type="NCBI Taxonomy" id="1537524"/>
    <lineage>
        <taxon>Bacteria</taxon>
        <taxon>Pseudomonadati</taxon>
        <taxon>Pseudomonadota</taxon>
        <taxon>Gammaproteobacteria</taxon>
        <taxon>Chromatiales</taxon>
        <taxon>Ectothiorhodospiraceae</taxon>
        <taxon>Thiogranum</taxon>
    </lineage>
</organism>
<evidence type="ECO:0000313" key="11">
    <source>
        <dbReference type="EMBL" id="TCK18701.1"/>
    </source>
</evidence>
<dbReference type="InterPro" id="IPR009056">
    <property type="entry name" value="Cyt_c-like_dom"/>
</dbReference>
<evidence type="ECO:0000256" key="9">
    <source>
        <dbReference type="SAM" id="SignalP"/>
    </source>
</evidence>
<keyword evidence="12" id="KW-1185">Reference proteome</keyword>
<dbReference type="PANTHER" id="PTHR30600:SF10">
    <property type="entry name" value="BLL6722 PROTEIN"/>
    <property type="match status" value="1"/>
</dbReference>
<keyword evidence="11" id="KW-0575">Peroxidase</keyword>
<evidence type="ECO:0000256" key="8">
    <source>
        <dbReference type="SAM" id="MobiDB-lite"/>
    </source>
</evidence>
<dbReference type="PROSITE" id="PS51007">
    <property type="entry name" value="CYTC"/>
    <property type="match status" value="1"/>
</dbReference>
<dbReference type="PANTHER" id="PTHR30600">
    <property type="entry name" value="CYTOCHROME C PEROXIDASE-RELATED"/>
    <property type="match status" value="1"/>
</dbReference>
<evidence type="ECO:0000256" key="6">
    <source>
        <dbReference type="ARBA" id="ARBA00023004"/>
    </source>
</evidence>
<dbReference type="GO" id="GO:0030313">
    <property type="term" value="C:cell envelope"/>
    <property type="evidence" value="ECO:0007669"/>
    <property type="project" value="UniProtKB-SubCell"/>
</dbReference>
<dbReference type="Gene3D" id="1.10.760.10">
    <property type="entry name" value="Cytochrome c-like domain"/>
    <property type="match status" value="2"/>
</dbReference>
<dbReference type="InterPro" id="IPR036909">
    <property type="entry name" value="Cyt_c-like_dom_sf"/>
</dbReference>
<evidence type="ECO:0000256" key="3">
    <source>
        <dbReference type="ARBA" id="ARBA00022723"/>
    </source>
</evidence>
<feature type="region of interest" description="Disordered" evidence="8">
    <location>
        <begin position="429"/>
        <end position="452"/>
    </location>
</feature>
<dbReference type="GO" id="GO:0020037">
    <property type="term" value="F:heme binding"/>
    <property type="evidence" value="ECO:0007669"/>
    <property type="project" value="InterPro"/>
</dbReference>
<sequence length="452" mass="49586">MKVLSLILIATITIANPVYAANQTREQKLGKLLFQDINLSFNRNQSCMSCHALDSIDVPVAQHHTDDDSSVTMALKPITPGFVDAANVLDGTSVSNGSLVRKFGSLNAPSVGYAAFSPVFFRDSEEELFFGGQFWNGRAADLVEQAKAPLLNPVEMAMPNEWSVIERLKENRKYRKLFKQRYNIDLAGLNEDSPGVANAYQAMAEAIAAFERSREFNRFDSKFDFEAAGITSYNDSEQRGADLFDGRALCGLCHTTEGIEGDGTPALLTDFSYDNLGVPANPQIPGNPDADPGLRANPNLEAARGEPSPLSETEGRQKVMSLRNIALTAPYMHNGVFKTLEEVVHFYNTRDVLDRCIDPADATHPGFGVTCWPEGEFHATRNITELGNLGLSPEDEADIVAYLKTFTDNYPRWGNSSGLRDRNVSKKAKSPFADFPVPVHSIGNQAPSRLGQ</sequence>
<feature type="compositionally biased region" description="Polar residues" evidence="8">
    <location>
        <begin position="442"/>
        <end position="452"/>
    </location>
</feature>
<evidence type="ECO:0000256" key="4">
    <source>
        <dbReference type="ARBA" id="ARBA00022729"/>
    </source>
</evidence>
<comment type="subcellular location">
    <subcellularLocation>
        <location evidence="1">Cell envelope</location>
    </subcellularLocation>
</comment>
<feature type="signal peptide" evidence="9">
    <location>
        <begin position="1"/>
        <end position="20"/>
    </location>
</feature>
<evidence type="ECO:0000256" key="1">
    <source>
        <dbReference type="ARBA" id="ARBA00004196"/>
    </source>
</evidence>
<keyword evidence="5" id="KW-0560">Oxidoreductase</keyword>
<keyword evidence="4 9" id="KW-0732">Signal</keyword>
<dbReference type="GO" id="GO:0004130">
    <property type="term" value="F:cytochrome-c peroxidase activity"/>
    <property type="evidence" value="ECO:0007669"/>
    <property type="project" value="TreeGrafter"/>
</dbReference>
<comment type="caution">
    <text evidence="11">The sequence shown here is derived from an EMBL/GenBank/DDBJ whole genome shotgun (WGS) entry which is preliminary data.</text>
</comment>
<accession>A0A4R1HDD1</accession>
<evidence type="ECO:0000256" key="7">
    <source>
        <dbReference type="PROSITE-ProRule" id="PRU00433"/>
    </source>
</evidence>
<feature type="domain" description="Cytochrome c" evidence="10">
    <location>
        <begin position="235"/>
        <end position="407"/>
    </location>
</feature>
<reference evidence="11 12" key="1">
    <citation type="submission" date="2019-03" db="EMBL/GenBank/DDBJ databases">
        <title>Genomic Encyclopedia of Type Strains, Phase IV (KMG-IV): sequencing the most valuable type-strain genomes for metagenomic binning, comparative biology and taxonomic classification.</title>
        <authorList>
            <person name="Goeker M."/>
        </authorList>
    </citation>
    <scope>NUCLEOTIDE SEQUENCE [LARGE SCALE GENOMIC DNA]</scope>
    <source>
        <strain evidence="11 12">DSM 19610</strain>
    </source>
</reference>
<dbReference type="InterPro" id="IPR004852">
    <property type="entry name" value="Di-haem_cyt_c_peroxidsae"/>
</dbReference>
<evidence type="ECO:0000313" key="12">
    <source>
        <dbReference type="Proteomes" id="UP000295707"/>
    </source>
</evidence>
<feature type="region of interest" description="Disordered" evidence="8">
    <location>
        <begin position="279"/>
        <end position="316"/>
    </location>
</feature>
<dbReference type="SUPFAM" id="SSF46626">
    <property type="entry name" value="Cytochrome c"/>
    <property type="match status" value="2"/>
</dbReference>
<dbReference type="Proteomes" id="UP000295707">
    <property type="component" value="Unassembled WGS sequence"/>
</dbReference>
<name>A0A4R1HDD1_9GAMM</name>
<evidence type="ECO:0000256" key="5">
    <source>
        <dbReference type="ARBA" id="ARBA00023002"/>
    </source>
</evidence>